<proteinExistence type="predicted"/>
<keyword evidence="3" id="KW-1185">Reference proteome</keyword>
<dbReference type="RefSeq" id="WP_074294429.1">
    <property type="nucleotide sequence ID" value="NZ_FSRU01000001.1"/>
</dbReference>
<reference evidence="2 3" key="1">
    <citation type="submission" date="2016-11" db="EMBL/GenBank/DDBJ databases">
        <authorList>
            <person name="Jaros S."/>
            <person name="Januszkiewicz K."/>
            <person name="Wedrychowicz H."/>
        </authorList>
    </citation>
    <scope>NUCLEOTIDE SEQUENCE [LARGE SCALE GENOMIC DNA]</scope>
    <source>
        <strain evidence="2 3">GAS95</strain>
    </source>
</reference>
<evidence type="ECO:0000313" key="2">
    <source>
        <dbReference type="EMBL" id="SIO10097.1"/>
    </source>
</evidence>
<protein>
    <recommendedName>
        <fullName evidence="4">YbaB/EbfC DNA-binding family protein</fullName>
    </recommendedName>
</protein>
<feature type="signal peptide" evidence="1">
    <location>
        <begin position="1"/>
        <end position="30"/>
    </location>
</feature>
<organism evidence="2 3">
    <name type="scientific">Paraburkholderia phenazinium</name>
    <dbReference type="NCBI Taxonomy" id="60549"/>
    <lineage>
        <taxon>Bacteria</taxon>
        <taxon>Pseudomonadati</taxon>
        <taxon>Pseudomonadota</taxon>
        <taxon>Betaproteobacteria</taxon>
        <taxon>Burkholderiales</taxon>
        <taxon>Burkholderiaceae</taxon>
        <taxon>Paraburkholderia</taxon>
    </lineage>
</organism>
<evidence type="ECO:0000256" key="1">
    <source>
        <dbReference type="SAM" id="SignalP"/>
    </source>
</evidence>
<dbReference type="AlphaFoldDB" id="A0A1N6GRH1"/>
<dbReference type="EMBL" id="FSRU01000001">
    <property type="protein sequence ID" value="SIO10097.1"/>
    <property type="molecule type" value="Genomic_DNA"/>
</dbReference>
<evidence type="ECO:0000313" key="3">
    <source>
        <dbReference type="Proteomes" id="UP000185151"/>
    </source>
</evidence>
<name>A0A1N6GRH1_9BURK</name>
<accession>A0A1N6GRH1</accession>
<dbReference type="Proteomes" id="UP000185151">
    <property type="component" value="Unassembled WGS sequence"/>
</dbReference>
<gene>
    <name evidence="2" type="ORF">SAMN05444165_0921</name>
</gene>
<evidence type="ECO:0008006" key="4">
    <source>
        <dbReference type="Google" id="ProtNLM"/>
    </source>
</evidence>
<feature type="chain" id="PRO_5012252597" description="YbaB/EbfC DNA-binding family protein" evidence="1">
    <location>
        <begin position="31"/>
        <end position="150"/>
    </location>
</feature>
<sequence>MKPRGYSGSWIGALAAAVVGLFGFGAPAQAGTVPVDQAPQAWVTYAQRISAHFQAALEGEAPAAQRFHAFLEQRMQPDAASGPTGVPVVLSIRTWIGATGRVTQVEFAPFGDPQAEADLRQVLSAQSVGRAPPPGMRQPVVVRLSLAAQL</sequence>
<keyword evidence="1" id="KW-0732">Signal</keyword>
<dbReference type="OrthoDB" id="8854146at2"/>